<accession>A0A109WAP4</accession>
<feature type="chain" id="PRO_5007141439" description="DUF3450 domain-containing protein" evidence="1">
    <location>
        <begin position="36"/>
        <end position="265"/>
    </location>
</feature>
<feature type="signal peptide" evidence="1">
    <location>
        <begin position="1"/>
        <end position="35"/>
    </location>
</feature>
<dbReference type="InterPro" id="IPR016866">
    <property type="entry name" value="UCP028069"/>
</dbReference>
<evidence type="ECO:0008006" key="4">
    <source>
        <dbReference type="Google" id="ProtNLM"/>
    </source>
</evidence>
<dbReference type="STRING" id="888061.AXF15_01330"/>
<proteinExistence type="predicted"/>
<name>A0A109WAP4_9BACT</name>
<dbReference type="KEGG" id="doa:AXF15_01330"/>
<keyword evidence="1" id="KW-0732">Signal</keyword>
<evidence type="ECO:0000313" key="2">
    <source>
        <dbReference type="EMBL" id="AMD91893.1"/>
    </source>
</evidence>
<sequence length="265" mass="30087">MRKRFSSGRDSHRRAAGIALILGSLAFSGPPSALAENPAQVSRTLEQAIEMDQRTQKNEDQWADRKSELIARQQTLAYAVDNLQRERDILSQRREVAQKLLAEARRGVESSRAFEQDLEPFLDATLTRLENFVQRDLPFLPDERRERLRNLRETLVRVDASSAEKLRRVMEALQVEVTYGHTVEAYQDTIDLEGTPLLMDMLRVGRVSLFCCSPDGSVVGQYDRVSGKFVPLPKEAAREVGKALEIARRERTADLVDLPIGRIEK</sequence>
<dbReference type="EMBL" id="CP014230">
    <property type="protein sequence ID" value="AMD91893.1"/>
    <property type="molecule type" value="Genomic_DNA"/>
</dbReference>
<dbReference type="Proteomes" id="UP000063964">
    <property type="component" value="Chromosome"/>
</dbReference>
<protein>
    <recommendedName>
        <fullName evidence="4">DUF3450 domain-containing protein</fullName>
    </recommendedName>
</protein>
<reference evidence="3" key="1">
    <citation type="submission" date="2016-02" db="EMBL/GenBank/DDBJ databases">
        <authorList>
            <person name="Holder M.E."/>
            <person name="Ajami N.J."/>
            <person name="Petrosino J.F."/>
        </authorList>
    </citation>
    <scope>NUCLEOTIDE SEQUENCE [LARGE SCALE GENOMIC DNA]</scope>
    <source>
        <strain evidence="3">DSM 12838</strain>
    </source>
</reference>
<evidence type="ECO:0000313" key="3">
    <source>
        <dbReference type="Proteomes" id="UP000063964"/>
    </source>
</evidence>
<organism evidence="2 3">
    <name type="scientific">Desulfomicrobium orale DSM 12838</name>
    <dbReference type="NCBI Taxonomy" id="888061"/>
    <lineage>
        <taxon>Bacteria</taxon>
        <taxon>Pseudomonadati</taxon>
        <taxon>Thermodesulfobacteriota</taxon>
        <taxon>Desulfovibrionia</taxon>
        <taxon>Desulfovibrionales</taxon>
        <taxon>Desulfomicrobiaceae</taxon>
        <taxon>Desulfomicrobium</taxon>
    </lineage>
</organism>
<gene>
    <name evidence="2" type="ORF">AXF15_01330</name>
</gene>
<keyword evidence="3" id="KW-1185">Reference proteome</keyword>
<evidence type="ECO:0000256" key="1">
    <source>
        <dbReference type="SAM" id="SignalP"/>
    </source>
</evidence>
<dbReference type="AlphaFoldDB" id="A0A109WAP4"/>
<dbReference type="RefSeq" id="WP_066602288.1">
    <property type="nucleotide sequence ID" value="NZ_CP014230.1"/>
</dbReference>
<dbReference type="Pfam" id="PF11932">
    <property type="entry name" value="DUF3450"/>
    <property type="match status" value="1"/>
</dbReference>